<dbReference type="GO" id="GO:0005829">
    <property type="term" value="C:cytosol"/>
    <property type="evidence" value="ECO:0007669"/>
    <property type="project" value="TreeGrafter"/>
</dbReference>
<evidence type="ECO:0000313" key="11">
    <source>
        <dbReference type="EMBL" id="MBB6053148.1"/>
    </source>
</evidence>
<dbReference type="AlphaFoldDB" id="A0A7W9W8V3"/>
<dbReference type="EC" id="1.14.19.2" evidence="11"/>
<name>A0A7W9W8V3_ARMRO</name>
<dbReference type="PANTHER" id="PTHR31155">
    <property type="entry name" value="ACYL- ACYL-CARRIER-PROTEIN DESATURASE-RELATED"/>
    <property type="match status" value="1"/>
</dbReference>
<proteinExistence type="inferred from homology"/>
<dbReference type="Proteomes" id="UP000520814">
    <property type="component" value="Unassembled WGS sequence"/>
</dbReference>
<keyword evidence="10" id="KW-0275">Fatty acid biosynthesis</keyword>
<evidence type="ECO:0000256" key="8">
    <source>
        <dbReference type="ARBA" id="ARBA00023004"/>
    </source>
</evidence>
<evidence type="ECO:0000256" key="9">
    <source>
        <dbReference type="ARBA" id="ARBA00023098"/>
    </source>
</evidence>
<evidence type="ECO:0000256" key="6">
    <source>
        <dbReference type="ARBA" id="ARBA00022832"/>
    </source>
</evidence>
<keyword evidence="8" id="KW-0408">Iron</keyword>
<dbReference type="GO" id="GO:0006633">
    <property type="term" value="P:fatty acid biosynthetic process"/>
    <property type="evidence" value="ECO:0007669"/>
    <property type="project" value="UniProtKB-KW"/>
</dbReference>
<organism evidence="11 12">
    <name type="scientific">Armatimonas rosea</name>
    <dbReference type="NCBI Taxonomy" id="685828"/>
    <lineage>
        <taxon>Bacteria</taxon>
        <taxon>Bacillati</taxon>
        <taxon>Armatimonadota</taxon>
        <taxon>Armatimonadia</taxon>
        <taxon>Armatimonadales</taxon>
        <taxon>Armatimonadaceae</taxon>
        <taxon>Armatimonas</taxon>
    </lineage>
</organism>
<dbReference type="SUPFAM" id="SSF47240">
    <property type="entry name" value="Ferritin-like"/>
    <property type="match status" value="1"/>
</dbReference>
<comment type="cofactor">
    <cofactor evidence="1">
        <name>Fe(2+)</name>
        <dbReference type="ChEBI" id="CHEBI:29033"/>
    </cofactor>
</comment>
<evidence type="ECO:0000256" key="1">
    <source>
        <dbReference type="ARBA" id="ARBA00001954"/>
    </source>
</evidence>
<keyword evidence="7 11" id="KW-0560">Oxidoreductase</keyword>
<keyword evidence="5" id="KW-0479">Metal-binding</keyword>
<gene>
    <name evidence="11" type="ORF">HNQ39_004980</name>
</gene>
<evidence type="ECO:0000313" key="12">
    <source>
        <dbReference type="Proteomes" id="UP000520814"/>
    </source>
</evidence>
<evidence type="ECO:0000256" key="5">
    <source>
        <dbReference type="ARBA" id="ARBA00022723"/>
    </source>
</evidence>
<evidence type="ECO:0000256" key="3">
    <source>
        <dbReference type="ARBA" id="ARBA00011738"/>
    </source>
</evidence>
<comment type="caution">
    <text evidence="11">The sequence shown here is derived from an EMBL/GenBank/DDBJ whole genome shotgun (WGS) entry which is preliminary data.</text>
</comment>
<evidence type="ECO:0000256" key="10">
    <source>
        <dbReference type="ARBA" id="ARBA00023160"/>
    </source>
</evidence>
<dbReference type="InterPro" id="IPR009078">
    <property type="entry name" value="Ferritin-like_SF"/>
</dbReference>
<keyword evidence="12" id="KW-1185">Reference proteome</keyword>
<keyword evidence="9" id="KW-0443">Lipid metabolism</keyword>
<comment type="subunit">
    <text evidence="3">Homodimer.</text>
</comment>
<keyword evidence="4" id="KW-0444">Lipid biosynthesis</keyword>
<dbReference type="Pfam" id="PF03405">
    <property type="entry name" value="FA_desaturase_2"/>
    <property type="match status" value="1"/>
</dbReference>
<keyword evidence="6" id="KW-0276">Fatty acid metabolism</keyword>
<dbReference type="InterPro" id="IPR005067">
    <property type="entry name" value="Fatty_acid_desaturase-2"/>
</dbReference>
<dbReference type="Gene3D" id="1.10.620.20">
    <property type="entry name" value="Ribonucleotide Reductase, subunit A"/>
    <property type="match status" value="1"/>
</dbReference>
<protein>
    <submittedName>
        <fullName evidence="11">Acyl-[acyl-carrier-protein] desaturase</fullName>
        <ecNumber evidence="11">1.14.19.2</ecNumber>
    </submittedName>
</protein>
<dbReference type="InterPro" id="IPR012348">
    <property type="entry name" value="RNR-like"/>
</dbReference>
<comment type="similarity">
    <text evidence="2">Belongs to the fatty acid desaturase type 2 family.</text>
</comment>
<dbReference type="EMBL" id="JACHGW010000005">
    <property type="protein sequence ID" value="MBB6053148.1"/>
    <property type="molecule type" value="Genomic_DNA"/>
</dbReference>
<evidence type="ECO:0000256" key="4">
    <source>
        <dbReference type="ARBA" id="ARBA00022516"/>
    </source>
</evidence>
<evidence type="ECO:0000256" key="7">
    <source>
        <dbReference type="ARBA" id="ARBA00023002"/>
    </source>
</evidence>
<evidence type="ECO:0000256" key="2">
    <source>
        <dbReference type="ARBA" id="ARBA00008749"/>
    </source>
</evidence>
<dbReference type="GO" id="GO:0046872">
    <property type="term" value="F:metal ion binding"/>
    <property type="evidence" value="ECO:0007669"/>
    <property type="project" value="UniProtKB-KW"/>
</dbReference>
<dbReference type="RefSeq" id="WP_184203159.1">
    <property type="nucleotide sequence ID" value="NZ_JACHGW010000005.1"/>
</dbReference>
<reference evidence="11 12" key="1">
    <citation type="submission" date="2020-08" db="EMBL/GenBank/DDBJ databases">
        <title>Genomic Encyclopedia of Type Strains, Phase IV (KMG-IV): sequencing the most valuable type-strain genomes for metagenomic binning, comparative biology and taxonomic classification.</title>
        <authorList>
            <person name="Goeker M."/>
        </authorList>
    </citation>
    <scope>NUCLEOTIDE SEQUENCE [LARGE SCALE GENOMIC DNA]</scope>
    <source>
        <strain evidence="11 12">DSM 23562</strain>
    </source>
</reference>
<dbReference type="GO" id="GO:0045300">
    <property type="term" value="F:stearoyl-[ACP] desaturase activity"/>
    <property type="evidence" value="ECO:0007669"/>
    <property type="project" value="UniProtKB-EC"/>
</dbReference>
<sequence length="348" mass="39591">MSEATPHDSAPLSEEQQIAAYCEKGRTHWPDEPVVALKTASVQSQIEDTFYEHYLRYFQNAEAKRRWSVVDDIPWAEARGNASELVVSIIESFCAVESFLPDYTSKIMALIRRSRGRALFQANWGYEESKHSLALEGWLIASGKRTEDEMEDFERSLLGAEWKLPFETPRQMICYTMVQELATGLNYINLRRLVHETGEGDPCLDKALRWLSSDESAHYNFFRKGVKTYLALDPEGTVADLKYVFDHFAMPAHALIPEWERRGAEIEASGIYGPKMYLAKIRKPVLEDLQISRTMLKTAGLPSHEADALADKIETKAEIAEQALYPRLRSLPTIPTQRPSTTKTLLTV</sequence>
<accession>A0A7W9W8V3</accession>
<dbReference type="PANTHER" id="PTHR31155:SF9">
    <property type="entry name" value="STEAROYL-[ACYL-CARRIER-PROTEIN] 9-DESATURASE 7, CHLOROPLASTIC"/>
    <property type="match status" value="1"/>
</dbReference>